<sequence>HEDPLNFRLVLGTSVTALASALRLFSFRTLGRHFTYQLAILPSHKLVTTGPYAYIRHPSYVALPLIVSGCALSFTSQGTVLRELIGSSTDMVVLSVLIGMVYVGWRFVERAEVEDQVLKEEFGREWEEWVRVVKYRFIPGLY</sequence>
<evidence type="ECO:0000313" key="2">
    <source>
        <dbReference type="Proteomes" id="UP000886501"/>
    </source>
</evidence>
<feature type="non-terminal residue" evidence="1">
    <location>
        <position position="142"/>
    </location>
</feature>
<feature type="non-terminal residue" evidence="1">
    <location>
        <position position="1"/>
    </location>
</feature>
<dbReference type="EMBL" id="MU118114">
    <property type="protein sequence ID" value="KAF9644884.1"/>
    <property type="molecule type" value="Genomic_DNA"/>
</dbReference>
<reference evidence="1" key="2">
    <citation type="journal article" date="2020" name="Nat. Commun.">
        <title>Large-scale genome sequencing of mycorrhizal fungi provides insights into the early evolution of symbiotic traits.</title>
        <authorList>
            <person name="Miyauchi S."/>
            <person name="Kiss E."/>
            <person name="Kuo A."/>
            <person name="Drula E."/>
            <person name="Kohler A."/>
            <person name="Sanchez-Garcia M."/>
            <person name="Morin E."/>
            <person name="Andreopoulos B."/>
            <person name="Barry K.W."/>
            <person name="Bonito G."/>
            <person name="Buee M."/>
            <person name="Carver A."/>
            <person name="Chen C."/>
            <person name="Cichocki N."/>
            <person name="Clum A."/>
            <person name="Culley D."/>
            <person name="Crous P.W."/>
            <person name="Fauchery L."/>
            <person name="Girlanda M."/>
            <person name="Hayes R.D."/>
            <person name="Keri Z."/>
            <person name="LaButti K."/>
            <person name="Lipzen A."/>
            <person name="Lombard V."/>
            <person name="Magnuson J."/>
            <person name="Maillard F."/>
            <person name="Murat C."/>
            <person name="Nolan M."/>
            <person name="Ohm R.A."/>
            <person name="Pangilinan J."/>
            <person name="Pereira M.F."/>
            <person name="Perotto S."/>
            <person name="Peter M."/>
            <person name="Pfister S."/>
            <person name="Riley R."/>
            <person name="Sitrit Y."/>
            <person name="Stielow J.B."/>
            <person name="Szollosi G."/>
            <person name="Zifcakova L."/>
            <person name="Stursova M."/>
            <person name="Spatafora J.W."/>
            <person name="Tedersoo L."/>
            <person name="Vaario L.M."/>
            <person name="Yamada A."/>
            <person name="Yan M."/>
            <person name="Wang P."/>
            <person name="Xu J."/>
            <person name="Bruns T."/>
            <person name="Baldrian P."/>
            <person name="Vilgalys R."/>
            <person name="Dunand C."/>
            <person name="Henrissat B."/>
            <person name="Grigoriev I.V."/>
            <person name="Hibbett D."/>
            <person name="Nagy L.G."/>
            <person name="Martin F.M."/>
        </authorList>
    </citation>
    <scope>NUCLEOTIDE SEQUENCE</scope>
    <source>
        <strain evidence="1">P2</strain>
    </source>
</reference>
<comment type="caution">
    <text evidence="1">The sequence shown here is derived from an EMBL/GenBank/DDBJ whole genome shotgun (WGS) entry which is preliminary data.</text>
</comment>
<keyword evidence="2" id="KW-1185">Reference proteome</keyword>
<reference evidence="1" key="1">
    <citation type="submission" date="2019-10" db="EMBL/GenBank/DDBJ databases">
        <authorList>
            <consortium name="DOE Joint Genome Institute"/>
            <person name="Kuo A."/>
            <person name="Miyauchi S."/>
            <person name="Kiss E."/>
            <person name="Drula E."/>
            <person name="Kohler A."/>
            <person name="Sanchez-Garcia M."/>
            <person name="Andreopoulos B."/>
            <person name="Barry K.W."/>
            <person name="Bonito G."/>
            <person name="Buee M."/>
            <person name="Carver A."/>
            <person name="Chen C."/>
            <person name="Cichocki N."/>
            <person name="Clum A."/>
            <person name="Culley D."/>
            <person name="Crous P.W."/>
            <person name="Fauchery L."/>
            <person name="Girlanda M."/>
            <person name="Hayes R."/>
            <person name="Keri Z."/>
            <person name="Labutti K."/>
            <person name="Lipzen A."/>
            <person name="Lombard V."/>
            <person name="Magnuson J."/>
            <person name="Maillard F."/>
            <person name="Morin E."/>
            <person name="Murat C."/>
            <person name="Nolan M."/>
            <person name="Ohm R."/>
            <person name="Pangilinan J."/>
            <person name="Pereira M."/>
            <person name="Perotto S."/>
            <person name="Peter M."/>
            <person name="Riley R."/>
            <person name="Sitrit Y."/>
            <person name="Stielow B."/>
            <person name="Szollosi G."/>
            <person name="Zifcakova L."/>
            <person name="Stursova M."/>
            <person name="Spatafora J.W."/>
            <person name="Tedersoo L."/>
            <person name="Vaario L.-M."/>
            <person name="Yamada A."/>
            <person name="Yan M."/>
            <person name="Wang P."/>
            <person name="Xu J."/>
            <person name="Bruns T."/>
            <person name="Baldrian P."/>
            <person name="Vilgalys R."/>
            <person name="Henrissat B."/>
            <person name="Grigoriev I.V."/>
            <person name="Hibbett D."/>
            <person name="Nagy L.G."/>
            <person name="Martin F.M."/>
        </authorList>
    </citation>
    <scope>NUCLEOTIDE SEQUENCE</scope>
    <source>
        <strain evidence="1">P2</strain>
    </source>
</reference>
<gene>
    <name evidence="1" type="ORF">BDM02DRAFT_3079750</name>
</gene>
<name>A0ACB6Z5W0_THEGA</name>
<dbReference type="Proteomes" id="UP000886501">
    <property type="component" value="Unassembled WGS sequence"/>
</dbReference>
<proteinExistence type="predicted"/>
<evidence type="ECO:0000313" key="1">
    <source>
        <dbReference type="EMBL" id="KAF9644884.1"/>
    </source>
</evidence>
<organism evidence="1 2">
    <name type="scientific">Thelephora ganbajun</name>
    <name type="common">Ganba fungus</name>
    <dbReference type="NCBI Taxonomy" id="370292"/>
    <lineage>
        <taxon>Eukaryota</taxon>
        <taxon>Fungi</taxon>
        <taxon>Dikarya</taxon>
        <taxon>Basidiomycota</taxon>
        <taxon>Agaricomycotina</taxon>
        <taxon>Agaricomycetes</taxon>
        <taxon>Thelephorales</taxon>
        <taxon>Thelephoraceae</taxon>
        <taxon>Thelephora</taxon>
    </lineage>
</organism>
<protein>
    <submittedName>
        <fullName evidence="1">Uncharacterized protein</fullName>
    </submittedName>
</protein>
<accession>A0ACB6Z5W0</accession>